<reference evidence="8 9" key="1">
    <citation type="submission" date="2016-10" db="EMBL/GenBank/DDBJ databases">
        <authorList>
            <person name="de Groot N.N."/>
        </authorList>
    </citation>
    <scope>NUCLEOTIDE SEQUENCE [LARGE SCALE GENOMIC DNA]</scope>
    <source>
        <strain evidence="8 9">DSM 1736</strain>
    </source>
</reference>
<dbReference type="InterPro" id="IPR040026">
    <property type="entry name" value="FliD"/>
</dbReference>
<accession>A0A1G9VU02</accession>
<dbReference type="RefSeq" id="WP_217636905.1">
    <property type="nucleotide sequence ID" value="NZ_FNHB01000007.1"/>
</dbReference>
<dbReference type="PANTHER" id="PTHR30288">
    <property type="entry name" value="FLAGELLAR CAP/ASSEMBLY PROTEIN FLID"/>
    <property type="match status" value="1"/>
</dbReference>
<dbReference type="Pfam" id="PF02465">
    <property type="entry name" value="FliD_N"/>
    <property type="match status" value="1"/>
</dbReference>
<feature type="coiled-coil region" evidence="5">
    <location>
        <begin position="580"/>
        <end position="611"/>
    </location>
</feature>
<dbReference type="AlphaFoldDB" id="A0A1G9VU02"/>
<dbReference type="PANTHER" id="PTHR30288:SF0">
    <property type="entry name" value="FLAGELLAR HOOK-ASSOCIATED PROTEIN 2"/>
    <property type="match status" value="1"/>
</dbReference>
<dbReference type="InterPro" id="IPR010809">
    <property type="entry name" value="FliD_C"/>
</dbReference>
<dbReference type="GO" id="GO:0071973">
    <property type="term" value="P:bacterial-type flagellum-dependent cell motility"/>
    <property type="evidence" value="ECO:0007669"/>
    <property type="project" value="TreeGrafter"/>
</dbReference>
<comment type="subcellular location">
    <subcellularLocation>
        <location evidence="5">Secreted</location>
    </subcellularLocation>
    <subcellularLocation>
        <location evidence="5">Bacterial flagellum</location>
    </subcellularLocation>
</comment>
<organism evidence="8 9">
    <name type="scientific">Dendrosporobacter quercicolus</name>
    <dbReference type="NCBI Taxonomy" id="146817"/>
    <lineage>
        <taxon>Bacteria</taxon>
        <taxon>Bacillati</taxon>
        <taxon>Bacillota</taxon>
        <taxon>Negativicutes</taxon>
        <taxon>Selenomonadales</taxon>
        <taxon>Sporomusaceae</taxon>
        <taxon>Dendrosporobacter</taxon>
    </lineage>
</organism>
<name>A0A1G9VU02_9FIRM</name>
<dbReference type="STRING" id="146817.SAMN04488502_10741"/>
<evidence type="ECO:0000313" key="9">
    <source>
        <dbReference type="Proteomes" id="UP000214880"/>
    </source>
</evidence>
<proteinExistence type="inferred from homology"/>
<feature type="domain" description="Flagellar hook-associated protein 2 N-terminal" evidence="6">
    <location>
        <begin position="25"/>
        <end position="126"/>
    </location>
</feature>
<comment type="subunit">
    <text evidence="2 5">Homopentamer.</text>
</comment>
<dbReference type="GO" id="GO:0009421">
    <property type="term" value="C:bacterial-type flagellum filament cap"/>
    <property type="evidence" value="ECO:0007669"/>
    <property type="project" value="InterPro"/>
</dbReference>
<keyword evidence="8" id="KW-0282">Flagellum</keyword>
<keyword evidence="8" id="KW-0969">Cilium</keyword>
<feature type="domain" description="Flagellar hook-associated protein 2 C-terminal" evidence="7">
    <location>
        <begin position="340"/>
        <end position="623"/>
    </location>
</feature>
<evidence type="ECO:0000256" key="5">
    <source>
        <dbReference type="RuleBase" id="RU362066"/>
    </source>
</evidence>
<evidence type="ECO:0000256" key="3">
    <source>
        <dbReference type="ARBA" id="ARBA00023054"/>
    </source>
</evidence>
<evidence type="ECO:0000313" key="8">
    <source>
        <dbReference type="EMBL" id="SDM75718.1"/>
    </source>
</evidence>
<evidence type="ECO:0000256" key="1">
    <source>
        <dbReference type="ARBA" id="ARBA00009764"/>
    </source>
</evidence>
<dbReference type="GO" id="GO:0009424">
    <property type="term" value="C:bacterial-type flagellum hook"/>
    <property type="evidence" value="ECO:0007669"/>
    <property type="project" value="UniProtKB-UniRule"/>
</dbReference>
<comment type="similarity">
    <text evidence="1 5">Belongs to the FliD family.</text>
</comment>
<evidence type="ECO:0000259" key="7">
    <source>
        <dbReference type="Pfam" id="PF07195"/>
    </source>
</evidence>
<dbReference type="InterPro" id="IPR003481">
    <property type="entry name" value="FliD_N"/>
</dbReference>
<keyword evidence="9" id="KW-1185">Reference proteome</keyword>
<evidence type="ECO:0000256" key="4">
    <source>
        <dbReference type="ARBA" id="ARBA00023143"/>
    </source>
</evidence>
<gene>
    <name evidence="8" type="ORF">SAMN04488502_10741</name>
</gene>
<dbReference type="Pfam" id="PF07195">
    <property type="entry name" value="FliD_C"/>
    <property type="match status" value="1"/>
</dbReference>
<keyword evidence="5" id="KW-0964">Secreted</keyword>
<protein>
    <recommendedName>
        <fullName evidence="5">Flagellar hook-associated protein 2</fullName>
        <shortName evidence="5">HAP2</shortName>
    </recommendedName>
    <alternativeName>
        <fullName evidence="5">Flagellar cap protein</fullName>
    </alternativeName>
</protein>
<dbReference type="GO" id="GO:0005576">
    <property type="term" value="C:extracellular region"/>
    <property type="evidence" value="ECO:0007669"/>
    <property type="project" value="UniProtKB-SubCell"/>
</dbReference>
<dbReference type="Proteomes" id="UP000214880">
    <property type="component" value="Unassembled WGS sequence"/>
</dbReference>
<keyword evidence="3 5" id="KW-0175">Coiled coil</keyword>
<comment type="function">
    <text evidence="5">Required for morphogenesis and for the elongation of the flagellar filament by facilitating polymerization of the flagellin monomers at the tip of growing filament. Forms a capping structure, which prevents flagellin subunits (transported through the central channel of the flagellum) from leaking out without polymerization at the distal end.</text>
</comment>
<evidence type="ECO:0000256" key="2">
    <source>
        <dbReference type="ARBA" id="ARBA00011255"/>
    </source>
</evidence>
<sequence>MATTSSGTITSVTSNGTSRITGLSSGIDVDSLVEQLMSAEQYKLNRLKQQQQLATWRQEQYREMTTSVTAFADKYLNTLSSSSMLSQSTYTQFAATSSSSAVTVKAGATATAATHTIEVSQLATAATLASSGGITANIQGSTAADFTAAQGSSFVLTVDGTSRTVTLGADAQDVEDLQEAVDTAVGADKVTVSVDDEGLLIFSAAADSGVQQITLAAPSSGGSALTALGFSSSDSLTNRLSTTDTLETVAAKLGTAFSFNDEGQLSFTMNDIAFTFDMDDTLAEMISEINSSDAGVTMKYDSLSDQLSLTATETGAGATLVASEDGGTFLAAVLNQATAGTDAKLTLDGQSLTRSANTLTVDGVTYTLNSVTTEAATIGVTRDTDAIYDAINNFITDYNSLIDLINTKISEDYDSDYPPLTAAQEAEMSESEIEKWNEQATTGLLHSDSMLQNMLSSLRETMLTVVAGQSATFYTIGITTGTYDEKGKLHIDEDKLKAALESNPGEVMDLFCQQSTSYSGTTTVRSLTSSERAVRYKEEGIAYRFYDVLQDYIGTTRDLSGNKGLLLEKAGMENDASNTDNILTDQLNDLAARIEAEEERLEAKETQYYNKYTYMETYISTLTAQLAVFSSDSSSS</sequence>
<keyword evidence="4 5" id="KW-0975">Bacterial flagellum</keyword>
<dbReference type="EMBL" id="FNHB01000007">
    <property type="protein sequence ID" value="SDM75718.1"/>
    <property type="molecule type" value="Genomic_DNA"/>
</dbReference>
<evidence type="ECO:0000259" key="6">
    <source>
        <dbReference type="Pfam" id="PF02465"/>
    </source>
</evidence>
<dbReference type="GO" id="GO:0007155">
    <property type="term" value="P:cell adhesion"/>
    <property type="evidence" value="ECO:0007669"/>
    <property type="project" value="InterPro"/>
</dbReference>
<keyword evidence="8" id="KW-0966">Cell projection</keyword>